<evidence type="ECO:0000259" key="6">
    <source>
        <dbReference type="Pfam" id="PF21173"/>
    </source>
</evidence>
<accession>A0A1C3XJY6</accession>
<gene>
    <name evidence="7" type="ORF">GA0061101_15119</name>
</gene>
<keyword evidence="3" id="KW-0862">Zinc</keyword>
<dbReference type="RefSeq" id="WP_051964314.1">
    <property type="nucleotide sequence ID" value="NZ_FMAF01000051.1"/>
</dbReference>
<feature type="domain" description="DnaK suppressor protein-like N-terminal" evidence="6">
    <location>
        <begin position="16"/>
        <end position="79"/>
    </location>
</feature>
<keyword evidence="1" id="KW-0479">Metal-binding</keyword>
<name>A0A1C3XJY6_9HYPH</name>
<evidence type="ECO:0000256" key="2">
    <source>
        <dbReference type="ARBA" id="ARBA00022771"/>
    </source>
</evidence>
<keyword evidence="2" id="KW-0863">Zinc-finger</keyword>
<sequence length="115" mass="13112">MQKQSPSSSRQYIEKYRALLDQRRRELQTRLRAIEHDFEEPRNSDDDRAIERNNDEVLEELGEAGQKELLAIQAALDRIEAGTFGTCVKCGTPIGEQRLEAVPHTPFCQSCAHSI</sequence>
<dbReference type="InterPro" id="IPR037187">
    <property type="entry name" value="DnaK_N"/>
</dbReference>
<dbReference type="EMBL" id="FMAF01000051">
    <property type="protein sequence ID" value="SCB52587.1"/>
    <property type="molecule type" value="Genomic_DNA"/>
</dbReference>
<organism evidence="7 8">
    <name type="scientific">Rhizobium lusitanum</name>
    <dbReference type="NCBI Taxonomy" id="293958"/>
    <lineage>
        <taxon>Bacteria</taxon>
        <taxon>Pseudomonadati</taxon>
        <taxon>Pseudomonadota</taxon>
        <taxon>Alphaproteobacteria</taxon>
        <taxon>Hyphomicrobiales</taxon>
        <taxon>Rhizobiaceae</taxon>
        <taxon>Rhizobium/Agrobacterium group</taxon>
        <taxon>Rhizobium</taxon>
    </lineage>
</organism>
<dbReference type="SUPFAM" id="SSF57716">
    <property type="entry name" value="Glucocorticoid receptor-like (DNA-binding domain)"/>
    <property type="match status" value="1"/>
</dbReference>
<dbReference type="GO" id="GO:0008270">
    <property type="term" value="F:zinc ion binding"/>
    <property type="evidence" value="ECO:0007669"/>
    <property type="project" value="UniProtKB-KW"/>
</dbReference>
<dbReference type="SUPFAM" id="SSF109635">
    <property type="entry name" value="DnaK suppressor protein DksA, alpha-hairpin domain"/>
    <property type="match status" value="1"/>
</dbReference>
<dbReference type="InterPro" id="IPR000962">
    <property type="entry name" value="Znf_DskA_TraR"/>
</dbReference>
<dbReference type="OrthoDB" id="1121111at2"/>
<evidence type="ECO:0000256" key="3">
    <source>
        <dbReference type="ARBA" id="ARBA00022833"/>
    </source>
</evidence>
<dbReference type="Proteomes" id="UP000199205">
    <property type="component" value="Unassembled WGS sequence"/>
</dbReference>
<evidence type="ECO:0000313" key="7">
    <source>
        <dbReference type="EMBL" id="SCB52587.1"/>
    </source>
</evidence>
<evidence type="ECO:0000256" key="4">
    <source>
        <dbReference type="PROSITE-ProRule" id="PRU00510"/>
    </source>
</evidence>
<dbReference type="PANTHER" id="PTHR33823">
    <property type="entry name" value="RNA POLYMERASE-BINDING TRANSCRIPTION FACTOR DKSA-RELATED"/>
    <property type="match status" value="1"/>
</dbReference>
<dbReference type="InterPro" id="IPR048487">
    <property type="entry name" value="DksA-like_N"/>
</dbReference>
<feature type="domain" description="Zinc finger DksA/TraR C4-type" evidence="5">
    <location>
        <begin position="82"/>
        <end position="113"/>
    </location>
</feature>
<dbReference type="PANTHER" id="PTHR33823:SF4">
    <property type="entry name" value="GENERAL STRESS PROTEIN 16O"/>
    <property type="match status" value="1"/>
</dbReference>
<proteinExistence type="predicted"/>
<reference evidence="7 8" key="1">
    <citation type="submission" date="2016-08" db="EMBL/GenBank/DDBJ databases">
        <authorList>
            <person name="Seilhamer J.J."/>
        </authorList>
    </citation>
    <scope>NUCLEOTIDE SEQUENCE [LARGE SCALE GENOMIC DNA]</scope>
    <source>
        <strain evidence="7 8">P1-7</strain>
    </source>
</reference>
<protein>
    <submittedName>
        <fullName evidence="7">Transcriptional regulator, TraR/DksA family</fullName>
    </submittedName>
</protein>
<dbReference type="PROSITE" id="PS51128">
    <property type="entry name" value="ZF_DKSA_2"/>
    <property type="match status" value="1"/>
</dbReference>
<evidence type="ECO:0000259" key="5">
    <source>
        <dbReference type="Pfam" id="PF01258"/>
    </source>
</evidence>
<evidence type="ECO:0000256" key="1">
    <source>
        <dbReference type="ARBA" id="ARBA00022723"/>
    </source>
</evidence>
<evidence type="ECO:0000313" key="8">
    <source>
        <dbReference type="Proteomes" id="UP000199205"/>
    </source>
</evidence>
<dbReference type="Pfam" id="PF01258">
    <property type="entry name" value="zf-dskA_traR"/>
    <property type="match status" value="1"/>
</dbReference>
<dbReference type="AlphaFoldDB" id="A0A1C3XJY6"/>
<feature type="zinc finger region" description="dksA C4-type" evidence="4">
    <location>
        <begin position="87"/>
        <end position="111"/>
    </location>
</feature>
<dbReference type="Pfam" id="PF21173">
    <property type="entry name" value="DksA-like_N"/>
    <property type="match status" value="1"/>
</dbReference>
<dbReference type="Gene3D" id="1.20.120.910">
    <property type="entry name" value="DksA, coiled-coil domain"/>
    <property type="match status" value="1"/>
</dbReference>